<proteinExistence type="predicted"/>
<reference evidence="2" key="2">
    <citation type="submission" date="2023-06" db="EMBL/GenBank/DDBJ databases">
        <authorList>
            <consortium name="Lawrence Berkeley National Laboratory"/>
            <person name="Haridas S."/>
            <person name="Hensen N."/>
            <person name="Bonometti L."/>
            <person name="Westerberg I."/>
            <person name="Brannstrom I.O."/>
            <person name="Guillou S."/>
            <person name="Cros-Aarteil S."/>
            <person name="Calhoun S."/>
            <person name="Kuo A."/>
            <person name="Mondo S."/>
            <person name="Pangilinan J."/>
            <person name="Riley R."/>
            <person name="Labutti K."/>
            <person name="Andreopoulos B."/>
            <person name="Lipzen A."/>
            <person name="Chen C."/>
            <person name="Yanf M."/>
            <person name="Daum C."/>
            <person name="Ng V."/>
            <person name="Clum A."/>
            <person name="Steindorff A."/>
            <person name="Ohm R."/>
            <person name="Martin F."/>
            <person name="Silar P."/>
            <person name="Natvig D."/>
            <person name="Lalanne C."/>
            <person name="Gautier V."/>
            <person name="Ament-Velasquez S.L."/>
            <person name="Kruys A."/>
            <person name="Hutchinson M.I."/>
            <person name="Powell A.J."/>
            <person name="Barry K."/>
            <person name="Miller A.N."/>
            <person name="Grigoriev I.V."/>
            <person name="Debuchy R."/>
            <person name="Gladieux P."/>
            <person name="Thoren M.H."/>
            <person name="Johannesson H."/>
        </authorList>
    </citation>
    <scope>NUCLEOTIDE SEQUENCE</scope>
    <source>
        <strain evidence="2">CBS 560.94</strain>
    </source>
</reference>
<keyword evidence="3" id="KW-1185">Reference proteome</keyword>
<dbReference type="Proteomes" id="UP001278500">
    <property type="component" value="Unassembled WGS sequence"/>
</dbReference>
<dbReference type="AlphaFoldDB" id="A0AAE0JFW1"/>
<accession>A0AAE0JFW1</accession>
<reference evidence="2" key="1">
    <citation type="journal article" date="2023" name="Mol. Phylogenet. Evol.">
        <title>Genome-scale phylogeny and comparative genomics of the fungal order Sordariales.</title>
        <authorList>
            <person name="Hensen N."/>
            <person name="Bonometti L."/>
            <person name="Westerberg I."/>
            <person name="Brannstrom I.O."/>
            <person name="Guillou S."/>
            <person name="Cros-Aarteil S."/>
            <person name="Calhoun S."/>
            <person name="Haridas S."/>
            <person name="Kuo A."/>
            <person name="Mondo S."/>
            <person name="Pangilinan J."/>
            <person name="Riley R."/>
            <person name="LaButti K."/>
            <person name="Andreopoulos B."/>
            <person name="Lipzen A."/>
            <person name="Chen C."/>
            <person name="Yan M."/>
            <person name="Daum C."/>
            <person name="Ng V."/>
            <person name="Clum A."/>
            <person name="Steindorff A."/>
            <person name="Ohm R.A."/>
            <person name="Martin F."/>
            <person name="Silar P."/>
            <person name="Natvig D.O."/>
            <person name="Lalanne C."/>
            <person name="Gautier V."/>
            <person name="Ament-Velasquez S.L."/>
            <person name="Kruys A."/>
            <person name="Hutchinson M.I."/>
            <person name="Powell A.J."/>
            <person name="Barry K."/>
            <person name="Miller A.N."/>
            <person name="Grigoriev I.V."/>
            <person name="Debuchy R."/>
            <person name="Gladieux P."/>
            <person name="Hiltunen Thoren M."/>
            <person name="Johannesson H."/>
        </authorList>
    </citation>
    <scope>NUCLEOTIDE SEQUENCE</scope>
    <source>
        <strain evidence="2">CBS 560.94</strain>
    </source>
</reference>
<evidence type="ECO:0000313" key="3">
    <source>
        <dbReference type="Proteomes" id="UP001278500"/>
    </source>
</evidence>
<evidence type="ECO:0000313" key="2">
    <source>
        <dbReference type="EMBL" id="KAK3345223.1"/>
    </source>
</evidence>
<dbReference type="EMBL" id="JAUEPP010000004">
    <property type="protein sequence ID" value="KAK3345223.1"/>
    <property type="molecule type" value="Genomic_DNA"/>
</dbReference>
<gene>
    <name evidence="2" type="ORF">B0H65DRAFT_199799</name>
</gene>
<feature type="region of interest" description="Disordered" evidence="1">
    <location>
        <begin position="99"/>
        <end position="138"/>
    </location>
</feature>
<dbReference type="RefSeq" id="XP_062681836.1">
    <property type="nucleotide sequence ID" value="XM_062821766.1"/>
</dbReference>
<protein>
    <submittedName>
        <fullName evidence="2">Uncharacterized protein</fullName>
    </submittedName>
</protein>
<evidence type="ECO:0000256" key="1">
    <source>
        <dbReference type="SAM" id="MobiDB-lite"/>
    </source>
</evidence>
<comment type="caution">
    <text evidence="2">The sequence shown here is derived from an EMBL/GenBank/DDBJ whole genome shotgun (WGS) entry which is preliminary data.</text>
</comment>
<sequence length="147" mass="15291">MTKKANCNLSYRGHAAIVLSFDRPTASGIDKTPAPSVFCRGDQMEGMTTGIDMVVLTVFVSAANLHAMGSSQQVKVVEAKKLHAVLVIVRKMNVGCTGGGVGGRGRPADPSHKFPQGPGLLARRGRGPPSAPGASPQKLALPCVSTW</sequence>
<organism evidence="2 3">
    <name type="scientific">Neurospora tetraspora</name>
    <dbReference type="NCBI Taxonomy" id="94610"/>
    <lineage>
        <taxon>Eukaryota</taxon>
        <taxon>Fungi</taxon>
        <taxon>Dikarya</taxon>
        <taxon>Ascomycota</taxon>
        <taxon>Pezizomycotina</taxon>
        <taxon>Sordariomycetes</taxon>
        <taxon>Sordariomycetidae</taxon>
        <taxon>Sordariales</taxon>
        <taxon>Sordariaceae</taxon>
        <taxon>Neurospora</taxon>
    </lineage>
</organism>
<name>A0AAE0JFW1_9PEZI</name>
<dbReference type="GeneID" id="87858920"/>